<dbReference type="SUPFAM" id="SSF56219">
    <property type="entry name" value="DNase I-like"/>
    <property type="match status" value="1"/>
</dbReference>
<dbReference type="PANTHER" id="PTHR33273">
    <property type="entry name" value="DOMAIN-CONTAINING PROTEIN, PUTATIVE-RELATED"/>
    <property type="match status" value="1"/>
</dbReference>
<dbReference type="EMBL" id="CAKKLH010000135">
    <property type="protein sequence ID" value="CAH0104395.1"/>
    <property type="molecule type" value="Genomic_DNA"/>
</dbReference>
<comment type="caution">
    <text evidence="1">The sequence shown here is derived from an EMBL/GenBank/DDBJ whole genome shotgun (WGS) entry which is preliminary data.</text>
</comment>
<organism evidence="1 2">
    <name type="scientific">Daphnia galeata</name>
    <dbReference type="NCBI Taxonomy" id="27404"/>
    <lineage>
        <taxon>Eukaryota</taxon>
        <taxon>Metazoa</taxon>
        <taxon>Ecdysozoa</taxon>
        <taxon>Arthropoda</taxon>
        <taxon>Crustacea</taxon>
        <taxon>Branchiopoda</taxon>
        <taxon>Diplostraca</taxon>
        <taxon>Cladocera</taxon>
        <taxon>Anomopoda</taxon>
        <taxon>Daphniidae</taxon>
        <taxon>Daphnia</taxon>
    </lineage>
</organism>
<gene>
    <name evidence="1" type="ORF">DGAL_LOCUS7296</name>
</gene>
<name>A0A8J2RH20_9CRUS</name>
<dbReference type="PANTHER" id="PTHR33273:SF2">
    <property type="entry name" value="ENDONUCLEASE_EXONUCLEASE_PHOSPHATASE DOMAIN-CONTAINING PROTEIN"/>
    <property type="match status" value="1"/>
</dbReference>
<evidence type="ECO:0000313" key="1">
    <source>
        <dbReference type="EMBL" id="CAH0104395.1"/>
    </source>
</evidence>
<keyword evidence="2" id="KW-1185">Reference proteome</keyword>
<evidence type="ECO:0008006" key="3">
    <source>
        <dbReference type="Google" id="ProtNLM"/>
    </source>
</evidence>
<dbReference type="InterPro" id="IPR036691">
    <property type="entry name" value="Endo/exonu/phosph_ase_sf"/>
</dbReference>
<sequence>MPVSRSPSGPASSVLYHVFNNTKRLLARMPLSWPTLLFKVSIKLSSQIFFNPPRIVHPKAVNKSKRPLSTDSSQDELMLMSGPKKVRYEKLSSFTDGLELSQLDSLSKEEITSKLHAVLDFAKTQTERISKLEAELVDVKLAFADSMTLRYINQRSAPKAKLPSLDPALPAVPSYSQAVRGHQAPVLMASYASSAKPADRISLAGVEELLGSTGGGPIPASVRQKDDKIFVRLADPADLERAKSILETKAGPDKELMLRNSGLKGKIESVSQLFSKPGSQKGHIKILFNCKETRDIALAGGEGMATYKALVVLQTQAVVNAQALILLATVPVNRGSVLIVKELTNLTSSSKSRDFKSLKCLQINLRHSKIASASLAQVIFDLDIDLVLIQEPYAFSATHPVIPNVPTGYSTFHTLTKDHAYGSAIIARDLIATKFNLKNRHFDNHVACVELTTDDGPLYFCSLYLRPSEPAFFIIGYHNL</sequence>
<protein>
    <recommendedName>
        <fullName evidence="3">Endonuclease/exonuclease/phosphatase domain-containing protein</fullName>
    </recommendedName>
</protein>
<dbReference type="Proteomes" id="UP000789390">
    <property type="component" value="Unassembled WGS sequence"/>
</dbReference>
<proteinExistence type="predicted"/>
<accession>A0A8J2RH20</accession>
<dbReference type="OrthoDB" id="6396769at2759"/>
<evidence type="ECO:0000313" key="2">
    <source>
        <dbReference type="Proteomes" id="UP000789390"/>
    </source>
</evidence>
<dbReference type="AlphaFoldDB" id="A0A8J2RH20"/>
<reference evidence="1" key="1">
    <citation type="submission" date="2021-11" db="EMBL/GenBank/DDBJ databases">
        <authorList>
            <person name="Schell T."/>
        </authorList>
    </citation>
    <scope>NUCLEOTIDE SEQUENCE</scope>
    <source>
        <strain evidence="1">M5</strain>
    </source>
</reference>
<dbReference type="Gene3D" id="3.60.10.10">
    <property type="entry name" value="Endonuclease/exonuclease/phosphatase"/>
    <property type="match status" value="1"/>
</dbReference>